<dbReference type="PRINTS" id="PR00081">
    <property type="entry name" value="GDHRDH"/>
</dbReference>
<dbReference type="GO" id="GO:0016491">
    <property type="term" value="F:oxidoreductase activity"/>
    <property type="evidence" value="ECO:0007669"/>
    <property type="project" value="UniProtKB-KW"/>
</dbReference>
<evidence type="ECO:0000313" key="4">
    <source>
        <dbReference type="EMBL" id="MBX05027.1"/>
    </source>
</evidence>
<organism evidence="4">
    <name type="scientific">Rhizophora mucronata</name>
    <name type="common">Asiatic mangrove</name>
    <dbReference type="NCBI Taxonomy" id="61149"/>
    <lineage>
        <taxon>Eukaryota</taxon>
        <taxon>Viridiplantae</taxon>
        <taxon>Streptophyta</taxon>
        <taxon>Embryophyta</taxon>
        <taxon>Tracheophyta</taxon>
        <taxon>Spermatophyta</taxon>
        <taxon>Magnoliopsida</taxon>
        <taxon>eudicotyledons</taxon>
        <taxon>Gunneridae</taxon>
        <taxon>Pentapetalae</taxon>
        <taxon>rosids</taxon>
        <taxon>fabids</taxon>
        <taxon>Malpighiales</taxon>
        <taxon>Rhizophoraceae</taxon>
        <taxon>Rhizophora</taxon>
    </lineage>
</organism>
<dbReference type="InterPro" id="IPR002347">
    <property type="entry name" value="SDR_fam"/>
</dbReference>
<dbReference type="PANTHER" id="PTHR24320:SF198">
    <property type="entry name" value="NAD(P)-BINDING ROSSMANN-FOLD SUPERFAMILY PROTEIN"/>
    <property type="match status" value="1"/>
</dbReference>
<evidence type="ECO:0000256" key="1">
    <source>
        <dbReference type="ARBA" id="ARBA00006484"/>
    </source>
</evidence>
<evidence type="ECO:0000256" key="2">
    <source>
        <dbReference type="ARBA" id="ARBA00023002"/>
    </source>
</evidence>
<sequence>MKGTLKYLAGIAGLSGYGSNSTAEQVTEDCACLIPPCLTAIITGATSGIGFETSRVLAKRGVRLVMPARNLKKANEAKEMIQNESPYADIIILEIDLSSLASVSRFCSDFLALRLPLNILINNAGIFSQKLEFSEDKIEMTFATNYLGHWLLTELLQEKMIETAERTGIQGRIINLSSVIHSWVSRDAFCFNHMLNPSNYNGTRAYAQSKLANILHVKEMARQLKARNARVTINAVHPGIVKTGIIRAHKGFVTDSLYFVASKLLKSASQGASTTCFVALNLQTEGVSGKYFVDCNESNCSALANDESEAQKLWKMTRALIHRRLNLPPA</sequence>
<dbReference type="PRINTS" id="PR00080">
    <property type="entry name" value="SDRFAMILY"/>
</dbReference>
<accession>A0A2P2KH55</accession>
<keyword evidence="2" id="KW-0560">Oxidoreductase</keyword>
<dbReference type="SUPFAM" id="SSF51735">
    <property type="entry name" value="NAD(P)-binding Rossmann-fold domains"/>
    <property type="match status" value="1"/>
</dbReference>
<dbReference type="Gene3D" id="3.40.50.720">
    <property type="entry name" value="NAD(P)-binding Rossmann-like Domain"/>
    <property type="match status" value="1"/>
</dbReference>
<name>A0A2P2KH55_RHIMU</name>
<dbReference type="EMBL" id="GGEC01024543">
    <property type="protein sequence ID" value="MBX05027.1"/>
    <property type="molecule type" value="Transcribed_RNA"/>
</dbReference>
<dbReference type="CDD" id="cd05327">
    <property type="entry name" value="retinol-DH_like_SDR_c_like"/>
    <property type="match status" value="1"/>
</dbReference>
<dbReference type="PANTHER" id="PTHR24320">
    <property type="entry name" value="RETINOL DEHYDROGENASE"/>
    <property type="match status" value="1"/>
</dbReference>
<dbReference type="Pfam" id="PF00106">
    <property type="entry name" value="adh_short"/>
    <property type="match status" value="1"/>
</dbReference>
<dbReference type="InterPro" id="IPR036291">
    <property type="entry name" value="NAD(P)-bd_dom_sf"/>
</dbReference>
<comment type="similarity">
    <text evidence="1 3">Belongs to the short-chain dehydrogenases/reductases (SDR) family.</text>
</comment>
<protein>
    <submittedName>
        <fullName evidence="4">Uncharacterized protein MANES_14G062800</fullName>
    </submittedName>
</protein>
<reference evidence="4" key="1">
    <citation type="submission" date="2018-02" db="EMBL/GenBank/DDBJ databases">
        <title>Rhizophora mucronata_Transcriptome.</title>
        <authorList>
            <person name="Meera S.P."/>
            <person name="Sreeshan A."/>
            <person name="Augustine A."/>
        </authorList>
    </citation>
    <scope>NUCLEOTIDE SEQUENCE</scope>
    <source>
        <tissue evidence="4">Leaf</tissue>
    </source>
</reference>
<proteinExistence type="inferred from homology"/>
<evidence type="ECO:0000256" key="3">
    <source>
        <dbReference type="RuleBase" id="RU000363"/>
    </source>
</evidence>
<dbReference type="AlphaFoldDB" id="A0A2P2KH55"/>